<protein>
    <submittedName>
        <fullName evidence="1">Uncharacterized protein</fullName>
    </submittedName>
</protein>
<evidence type="ECO:0000313" key="1">
    <source>
        <dbReference type="EMBL" id="PLW31255.1"/>
    </source>
</evidence>
<accession>A0A2N5U0I6</accession>
<reference evidence="1 2" key="1">
    <citation type="submission" date="2017-11" db="EMBL/GenBank/DDBJ databases">
        <title>De novo assembly and phasing of dikaryotic genomes from two isolates of Puccinia coronata f. sp. avenae, the causal agent of oat crown rust.</title>
        <authorList>
            <person name="Miller M.E."/>
            <person name="Zhang Y."/>
            <person name="Omidvar V."/>
            <person name="Sperschneider J."/>
            <person name="Schwessinger B."/>
            <person name="Raley C."/>
            <person name="Palmer J.M."/>
            <person name="Garnica D."/>
            <person name="Upadhyaya N."/>
            <person name="Rathjen J."/>
            <person name="Taylor J.M."/>
            <person name="Park R.F."/>
            <person name="Dodds P.N."/>
            <person name="Hirsch C.D."/>
            <person name="Kianian S.F."/>
            <person name="Figueroa M."/>
        </authorList>
    </citation>
    <scope>NUCLEOTIDE SEQUENCE [LARGE SCALE GENOMIC DNA]</scope>
    <source>
        <strain evidence="1">12NC29</strain>
    </source>
</reference>
<proteinExistence type="predicted"/>
<keyword evidence="2" id="KW-1185">Reference proteome</keyword>
<dbReference type="AlphaFoldDB" id="A0A2N5U0I6"/>
<dbReference type="EMBL" id="PGCJ01000353">
    <property type="protein sequence ID" value="PLW31255.1"/>
    <property type="molecule type" value="Genomic_DNA"/>
</dbReference>
<name>A0A2N5U0I6_9BASI</name>
<evidence type="ECO:0000313" key="2">
    <source>
        <dbReference type="Proteomes" id="UP000235388"/>
    </source>
</evidence>
<organism evidence="1 2">
    <name type="scientific">Puccinia coronata f. sp. avenae</name>
    <dbReference type="NCBI Taxonomy" id="200324"/>
    <lineage>
        <taxon>Eukaryota</taxon>
        <taxon>Fungi</taxon>
        <taxon>Dikarya</taxon>
        <taxon>Basidiomycota</taxon>
        <taxon>Pucciniomycotina</taxon>
        <taxon>Pucciniomycetes</taxon>
        <taxon>Pucciniales</taxon>
        <taxon>Pucciniaceae</taxon>
        <taxon>Puccinia</taxon>
    </lineage>
</organism>
<sequence length="144" mass="15755">MLFNPVGIPAKQLLVATWNLVHCARLVQCLLVIFIQCEVILGIQVANCIDTSDNNLKKIVALCIYASQKDDYQNPNRYAVSRAMQAGTTATCDQILVGTTPPENMACCDSDFGVSTRYGDNSFTTKTKDDFDVHCNIVPSSEAT</sequence>
<dbReference type="Proteomes" id="UP000235388">
    <property type="component" value="Unassembled WGS sequence"/>
</dbReference>
<comment type="caution">
    <text evidence="1">The sequence shown here is derived from an EMBL/GenBank/DDBJ whole genome shotgun (WGS) entry which is preliminary data.</text>
</comment>
<gene>
    <name evidence="1" type="ORF">PCANC_22898</name>
</gene>